<dbReference type="PANTHER" id="PTHR43280">
    <property type="entry name" value="ARAC-FAMILY TRANSCRIPTIONAL REGULATOR"/>
    <property type="match status" value="1"/>
</dbReference>
<dbReference type="EMBL" id="JAGGLV010000009">
    <property type="protein sequence ID" value="MBP2112999.1"/>
    <property type="molecule type" value="Genomic_DNA"/>
</dbReference>
<keyword evidence="4" id="KW-0597">Phosphoprotein</keyword>
<evidence type="ECO:0000313" key="8">
    <source>
        <dbReference type="EMBL" id="MBP2112999.1"/>
    </source>
</evidence>
<dbReference type="PROSITE" id="PS01124">
    <property type="entry name" value="HTH_ARAC_FAMILY_2"/>
    <property type="match status" value="1"/>
</dbReference>
<dbReference type="CDD" id="cd17536">
    <property type="entry name" value="REC_YesN-like"/>
    <property type="match status" value="1"/>
</dbReference>
<evidence type="ECO:0000259" key="6">
    <source>
        <dbReference type="PROSITE" id="PS01124"/>
    </source>
</evidence>
<feature type="domain" description="Response regulatory" evidence="7">
    <location>
        <begin position="3"/>
        <end position="120"/>
    </location>
</feature>
<dbReference type="Pfam" id="PF00072">
    <property type="entry name" value="Response_reg"/>
    <property type="match status" value="1"/>
</dbReference>
<keyword evidence="3" id="KW-0804">Transcription</keyword>
<dbReference type="Gene3D" id="1.10.10.60">
    <property type="entry name" value="Homeodomain-like"/>
    <property type="match status" value="2"/>
</dbReference>
<gene>
    <name evidence="8" type="ORF">J2Z70_003153</name>
</gene>
<evidence type="ECO:0000256" key="1">
    <source>
        <dbReference type="ARBA" id="ARBA00023015"/>
    </source>
</evidence>
<dbReference type="SMART" id="SM00448">
    <property type="entry name" value="REC"/>
    <property type="match status" value="1"/>
</dbReference>
<evidence type="ECO:0000313" key="9">
    <source>
        <dbReference type="Proteomes" id="UP000773462"/>
    </source>
</evidence>
<dbReference type="InterPro" id="IPR001789">
    <property type="entry name" value="Sig_transdc_resp-reg_receiver"/>
</dbReference>
<dbReference type="Proteomes" id="UP000773462">
    <property type="component" value="Unassembled WGS sequence"/>
</dbReference>
<feature type="region of interest" description="Disordered" evidence="5">
    <location>
        <begin position="523"/>
        <end position="547"/>
    </location>
</feature>
<evidence type="ECO:0000256" key="4">
    <source>
        <dbReference type="PROSITE-ProRule" id="PRU00169"/>
    </source>
</evidence>
<feature type="domain" description="HTH araC/xylS-type" evidence="6">
    <location>
        <begin position="432"/>
        <end position="530"/>
    </location>
</feature>
<evidence type="ECO:0000256" key="5">
    <source>
        <dbReference type="SAM" id="MobiDB-lite"/>
    </source>
</evidence>
<dbReference type="PROSITE" id="PS00041">
    <property type="entry name" value="HTH_ARAC_FAMILY_1"/>
    <property type="match status" value="1"/>
</dbReference>
<accession>A0ABS4NSH0</accession>
<dbReference type="InterPro" id="IPR018062">
    <property type="entry name" value="HTH_AraC-typ_CS"/>
</dbReference>
<organism evidence="8 9">
    <name type="scientific">Paenibacillus silagei</name>
    <dbReference type="NCBI Taxonomy" id="1670801"/>
    <lineage>
        <taxon>Bacteria</taxon>
        <taxon>Bacillati</taxon>
        <taxon>Bacillota</taxon>
        <taxon>Bacilli</taxon>
        <taxon>Bacillales</taxon>
        <taxon>Paenibacillaceae</taxon>
        <taxon>Paenibacillus</taxon>
    </lineage>
</organism>
<keyword evidence="1" id="KW-0805">Transcription regulation</keyword>
<comment type="caution">
    <text evidence="8">The sequence shown here is derived from an EMBL/GenBank/DDBJ whole genome shotgun (WGS) entry which is preliminary data.</text>
</comment>
<sequence length="547" mass="62562">MYSVMLVDDDQPVLDFLSAMIPWDELGLTLHSACKNGLVALEKAQADMPDIVITDIGMPYMDGLELIRELKLRSEELRVVVLSCMDDFTYAQQAVKLMVSDYILKEMISRELITGLLRELGEDLRRRDADKAQTLKWKSMAEHQKVLLKQSVLRRIAARELPDSEWRADAAELGIMPDLTAHVAVLCRISGNAGENEPEELALMSWVESAAEAVRQEDTAAVCLPYSGRDCVLVFSGGMGNGADSGHISMLGRLRSAIQALPGVTASFQYLCIPAGGGHFREGIIDLLSQGREYAFYLKPGELNGLKTLPPFTEEDLFLYYAEASQEIREAFLEEAADRLAALLSKWLDTIRARRYAPRQVKEWMLKLLYDNQMRLMARQQYQSTFSLELLHDTLTAIDHIDHLEEWSQQFFSERLPVIREMYQETRRDEIKKVKQYVDRHLNRKITLEEVAEYTHLNSSYFSRLFKKETGMSFIHYVTHTKMEQAKEWLDQSPQSVEQVAEQLGYENKSYFTKLFKLHTGTTPGEFRGEEGSRSAQTLGTRRHYPC</sequence>
<dbReference type="Gene3D" id="3.40.50.2300">
    <property type="match status" value="1"/>
</dbReference>
<keyword evidence="2" id="KW-0238">DNA-binding</keyword>
<dbReference type="InterPro" id="IPR011006">
    <property type="entry name" value="CheY-like_superfamily"/>
</dbReference>
<dbReference type="SUPFAM" id="SSF46689">
    <property type="entry name" value="Homeodomain-like"/>
    <property type="match status" value="2"/>
</dbReference>
<dbReference type="InterPro" id="IPR020449">
    <property type="entry name" value="Tscrpt_reg_AraC-type_HTH"/>
</dbReference>
<name>A0ABS4NSH0_9BACL</name>
<dbReference type="Pfam" id="PF12833">
    <property type="entry name" value="HTH_18"/>
    <property type="match status" value="1"/>
</dbReference>
<dbReference type="InterPro" id="IPR018060">
    <property type="entry name" value="HTH_AraC"/>
</dbReference>
<evidence type="ECO:0000259" key="7">
    <source>
        <dbReference type="PROSITE" id="PS50110"/>
    </source>
</evidence>
<evidence type="ECO:0000256" key="2">
    <source>
        <dbReference type="ARBA" id="ARBA00023125"/>
    </source>
</evidence>
<dbReference type="SUPFAM" id="SSF52172">
    <property type="entry name" value="CheY-like"/>
    <property type="match status" value="1"/>
</dbReference>
<protein>
    <submittedName>
        <fullName evidence="8">Two-component system response regulator YesN</fullName>
    </submittedName>
</protein>
<proteinExistence type="predicted"/>
<dbReference type="PRINTS" id="PR00032">
    <property type="entry name" value="HTHARAC"/>
</dbReference>
<dbReference type="InterPro" id="IPR009057">
    <property type="entry name" value="Homeodomain-like_sf"/>
</dbReference>
<feature type="modified residue" description="4-aspartylphosphate" evidence="4">
    <location>
        <position position="55"/>
    </location>
</feature>
<dbReference type="SMART" id="SM00342">
    <property type="entry name" value="HTH_ARAC"/>
    <property type="match status" value="1"/>
</dbReference>
<dbReference type="PANTHER" id="PTHR43280:SF2">
    <property type="entry name" value="HTH-TYPE TRANSCRIPTIONAL REGULATOR EXSA"/>
    <property type="match status" value="1"/>
</dbReference>
<reference evidence="8 9" key="1">
    <citation type="submission" date="2021-03" db="EMBL/GenBank/DDBJ databases">
        <title>Genomic Encyclopedia of Type Strains, Phase IV (KMG-IV): sequencing the most valuable type-strain genomes for metagenomic binning, comparative biology and taxonomic classification.</title>
        <authorList>
            <person name="Goeker M."/>
        </authorList>
    </citation>
    <scope>NUCLEOTIDE SEQUENCE [LARGE SCALE GENOMIC DNA]</scope>
    <source>
        <strain evidence="8 9">DSM 101953</strain>
    </source>
</reference>
<dbReference type="PROSITE" id="PS50110">
    <property type="entry name" value="RESPONSE_REGULATORY"/>
    <property type="match status" value="1"/>
</dbReference>
<keyword evidence="9" id="KW-1185">Reference proteome</keyword>
<evidence type="ECO:0000256" key="3">
    <source>
        <dbReference type="ARBA" id="ARBA00023163"/>
    </source>
</evidence>